<sequence length="158" mass="17613">MAAVPAPPSHPLVHQRKSSSLLNDVPNTAVDDADLMLRDEAPKLLVWLDKFIPDSIMWRRQETFPHVEAAMMTALIKHAPPHLLHEAKAVLLAGHDAAVAPSADMALVWKCLLTLRHWLIKSKHEYRAKEAAAADNDDQRHSTAVDSTPDELSVRHHL</sequence>
<comment type="caution">
    <text evidence="2">The sequence shown here is derived from an EMBL/GenBank/DDBJ whole genome shotgun (WGS) entry which is preliminary data.</text>
</comment>
<proteinExistence type="predicted"/>
<organism evidence="2 3">
    <name type="scientific">Aphanomyces astaci</name>
    <name type="common">Crayfish plague agent</name>
    <dbReference type="NCBI Taxonomy" id="112090"/>
    <lineage>
        <taxon>Eukaryota</taxon>
        <taxon>Sar</taxon>
        <taxon>Stramenopiles</taxon>
        <taxon>Oomycota</taxon>
        <taxon>Saprolegniomycetes</taxon>
        <taxon>Saprolegniales</taxon>
        <taxon>Verrucalvaceae</taxon>
        <taxon>Aphanomyces</taxon>
    </lineage>
</organism>
<dbReference type="EMBL" id="QUTI01024407">
    <property type="protein sequence ID" value="RLO06807.1"/>
    <property type="molecule type" value="Genomic_DNA"/>
</dbReference>
<dbReference type="AlphaFoldDB" id="A0A9X8H9Y4"/>
<dbReference type="Proteomes" id="UP000275652">
    <property type="component" value="Unassembled WGS sequence"/>
</dbReference>
<protein>
    <submittedName>
        <fullName evidence="2">Uncharacterized protein</fullName>
    </submittedName>
</protein>
<evidence type="ECO:0000313" key="2">
    <source>
        <dbReference type="EMBL" id="RLO06807.1"/>
    </source>
</evidence>
<evidence type="ECO:0000256" key="1">
    <source>
        <dbReference type="SAM" id="MobiDB-lite"/>
    </source>
</evidence>
<reference evidence="2 3" key="1">
    <citation type="journal article" date="2018" name="J. Invertebr. Pathol.">
        <title>New genotyping method for the causative agent of crayfish plague (Aphanomyces astaci) based on whole genome data.</title>
        <authorList>
            <person name="Minardi D."/>
            <person name="Studholme D.J."/>
            <person name="van der Giezen M."/>
            <person name="Pretto T."/>
            <person name="Oidtmann B."/>
        </authorList>
    </citation>
    <scope>NUCLEOTIDE SEQUENCE [LARGE SCALE GENOMIC DNA]</scope>
    <source>
        <strain evidence="2 3">KB13</strain>
    </source>
</reference>
<gene>
    <name evidence="2" type="ORF">DYB28_002941</name>
</gene>
<feature type="region of interest" description="Disordered" evidence="1">
    <location>
        <begin position="131"/>
        <end position="158"/>
    </location>
</feature>
<accession>A0A9X8H9Y4</accession>
<name>A0A9X8H9Y4_APHAT</name>
<evidence type="ECO:0000313" key="3">
    <source>
        <dbReference type="Proteomes" id="UP000275652"/>
    </source>
</evidence>
<feature type="compositionally biased region" description="Basic and acidic residues" evidence="1">
    <location>
        <begin position="131"/>
        <end position="143"/>
    </location>
</feature>